<dbReference type="UniPathway" id="UPA00031">
    <property type="reaction ID" value="UER00013"/>
</dbReference>
<gene>
    <name evidence="10" type="ORF">BHU72_02720</name>
</gene>
<keyword evidence="4 8" id="KW-0028">Amino-acid biosynthesis</keyword>
<evidence type="ECO:0000313" key="10">
    <source>
        <dbReference type="EMBL" id="OEH85952.1"/>
    </source>
</evidence>
<dbReference type="SUPFAM" id="SSF89550">
    <property type="entry name" value="PHP domain-like"/>
    <property type="match status" value="1"/>
</dbReference>
<evidence type="ECO:0000256" key="1">
    <source>
        <dbReference type="ARBA" id="ARBA00004970"/>
    </source>
</evidence>
<dbReference type="InterPro" id="IPR004013">
    <property type="entry name" value="PHP_dom"/>
</dbReference>
<dbReference type="Proteomes" id="UP000095255">
    <property type="component" value="Unassembled WGS sequence"/>
</dbReference>
<keyword evidence="6 8" id="KW-0368">Histidine biosynthesis</keyword>
<dbReference type="STRING" id="1390249.BHU72_02720"/>
<dbReference type="GO" id="GO:0000105">
    <property type="term" value="P:L-histidine biosynthetic process"/>
    <property type="evidence" value="ECO:0007669"/>
    <property type="project" value="UniProtKB-UniRule"/>
</dbReference>
<dbReference type="GO" id="GO:0005737">
    <property type="term" value="C:cytoplasm"/>
    <property type="evidence" value="ECO:0007669"/>
    <property type="project" value="TreeGrafter"/>
</dbReference>
<evidence type="ECO:0000259" key="9">
    <source>
        <dbReference type="Pfam" id="PF02811"/>
    </source>
</evidence>
<evidence type="ECO:0000313" key="11">
    <source>
        <dbReference type="Proteomes" id="UP000095255"/>
    </source>
</evidence>
<evidence type="ECO:0000256" key="5">
    <source>
        <dbReference type="ARBA" id="ARBA00022801"/>
    </source>
</evidence>
<accession>A0A1E5L712</accession>
<proteinExistence type="inferred from homology"/>
<protein>
    <recommendedName>
        <fullName evidence="3 8">Histidinol-phosphatase</fullName>
        <shortName evidence="8">HolPase</shortName>
        <ecNumber evidence="3 8">3.1.3.15</ecNumber>
    </recommendedName>
</protein>
<dbReference type="GO" id="GO:0004401">
    <property type="term" value="F:histidinol-phosphatase activity"/>
    <property type="evidence" value="ECO:0007669"/>
    <property type="project" value="UniProtKB-UniRule"/>
</dbReference>
<feature type="domain" description="PHP" evidence="9">
    <location>
        <begin position="4"/>
        <end position="199"/>
    </location>
</feature>
<dbReference type="Pfam" id="PF02811">
    <property type="entry name" value="PHP"/>
    <property type="match status" value="1"/>
</dbReference>
<dbReference type="Gene3D" id="3.20.20.140">
    <property type="entry name" value="Metal-dependent hydrolases"/>
    <property type="match status" value="1"/>
</dbReference>
<evidence type="ECO:0000256" key="6">
    <source>
        <dbReference type="ARBA" id="ARBA00023102"/>
    </source>
</evidence>
<reference evidence="10 11" key="1">
    <citation type="submission" date="2016-09" db="EMBL/GenBank/DDBJ databases">
        <title>Desulfuribacillus arsenicus sp. nov., an obligately anaerobic, dissimilatory arsenic- and antimonate-reducing bacterium isolated from anoxic sediments.</title>
        <authorList>
            <person name="Abin C.A."/>
            <person name="Hollibaugh J.T."/>
        </authorList>
    </citation>
    <scope>NUCLEOTIDE SEQUENCE [LARGE SCALE GENOMIC DNA]</scope>
    <source>
        <strain evidence="10 11">MLFW-2</strain>
    </source>
</reference>
<name>A0A1E5L712_9FIRM</name>
<evidence type="ECO:0000256" key="3">
    <source>
        <dbReference type="ARBA" id="ARBA00013085"/>
    </source>
</evidence>
<comment type="similarity">
    <text evidence="2 8">Belongs to the PHP hydrolase family. HisK subfamily.</text>
</comment>
<dbReference type="NCBIfam" id="NF005596">
    <property type="entry name" value="PRK07328.1"/>
    <property type="match status" value="1"/>
</dbReference>
<evidence type="ECO:0000256" key="8">
    <source>
        <dbReference type="RuleBase" id="RU366003"/>
    </source>
</evidence>
<dbReference type="InterPro" id="IPR016195">
    <property type="entry name" value="Pol/histidinol_Pase-like"/>
</dbReference>
<sequence>MLTDYHVHIEQGKYDLEWLRKFVNKAKEQGIDDLGISEHAYRFKETKDILFNPWVEKRQTESIEEYLHLLFSAREQGMPIKIGIEMDYIPGKEDVTKLFLDQYQWDYVIGSIHWIDQWGFDLSEMKEEWNKRDVTEVYITYFQNLKKMVDSKLFDIVGHFDVIKIFGHVPEMREELLVVIDDVIQSIKQNNMVVEVSTAGFRKPVKEIYPKPQWLEKFFANEIPICLCSDAHAPNDVGSGYSDALQIISEIGYKQLAVFEQRNFQLKDIKS</sequence>
<evidence type="ECO:0000256" key="4">
    <source>
        <dbReference type="ARBA" id="ARBA00022605"/>
    </source>
</evidence>
<organism evidence="10 11">
    <name type="scientific">Desulfuribacillus stibiiarsenatis</name>
    <dbReference type="NCBI Taxonomy" id="1390249"/>
    <lineage>
        <taxon>Bacteria</taxon>
        <taxon>Bacillati</taxon>
        <taxon>Bacillota</taxon>
        <taxon>Desulfuribacillia</taxon>
        <taxon>Desulfuribacillales</taxon>
        <taxon>Desulfuribacillaceae</taxon>
        <taxon>Desulfuribacillus</taxon>
    </lineage>
</organism>
<comment type="catalytic activity">
    <reaction evidence="7 8">
        <text>L-histidinol phosphate + H2O = L-histidinol + phosphate</text>
        <dbReference type="Rhea" id="RHEA:14465"/>
        <dbReference type="ChEBI" id="CHEBI:15377"/>
        <dbReference type="ChEBI" id="CHEBI:43474"/>
        <dbReference type="ChEBI" id="CHEBI:57699"/>
        <dbReference type="ChEBI" id="CHEBI:57980"/>
        <dbReference type="EC" id="3.1.3.15"/>
    </reaction>
</comment>
<comment type="pathway">
    <text evidence="1 8">Amino-acid biosynthesis; L-histidine biosynthesis; L-histidine from 5-phospho-alpha-D-ribose 1-diphosphate: step 8/9.</text>
</comment>
<dbReference type="AlphaFoldDB" id="A0A1E5L712"/>
<dbReference type="OrthoDB" id="9775255at2"/>
<dbReference type="NCBIfam" id="TIGR01856">
    <property type="entry name" value="hisJ_fam"/>
    <property type="match status" value="1"/>
</dbReference>
<dbReference type="EMBL" id="MJAT01000012">
    <property type="protein sequence ID" value="OEH85952.1"/>
    <property type="molecule type" value="Genomic_DNA"/>
</dbReference>
<keyword evidence="5 8" id="KW-0378">Hydrolase</keyword>
<keyword evidence="11" id="KW-1185">Reference proteome</keyword>
<dbReference type="EC" id="3.1.3.15" evidence="3 8"/>
<dbReference type="PANTHER" id="PTHR21039">
    <property type="entry name" value="HISTIDINOL PHOSPHATASE-RELATED"/>
    <property type="match status" value="1"/>
</dbReference>
<dbReference type="CDD" id="cd12110">
    <property type="entry name" value="PHP_HisPPase_Hisj_like"/>
    <property type="match status" value="1"/>
</dbReference>
<dbReference type="InterPro" id="IPR010140">
    <property type="entry name" value="Histidinol_P_phosphatase_HisJ"/>
</dbReference>
<evidence type="ECO:0000256" key="7">
    <source>
        <dbReference type="ARBA" id="ARBA00049158"/>
    </source>
</evidence>
<evidence type="ECO:0000256" key="2">
    <source>
        <dbReference type="ARBA" id="ARBA00009152"/>
    </source>
</evidence>
<dbReference type="PANTHER" id="PTHR21039:SF0">
    <property type="entry name" value="HISTIDINOL-PHOSPHATASE"/>
    <property type="match status" value="1"/>
</dbReference>
<comment type="caution">
    <text evidence="10">The sequence shown here is derived from an EMBL/GenBank/DDBJ whole genome shotgun (WGS) entry which is preliminary data.</text>
</comment>